<organism evidence="2 3">
    <name type="scientific">Digitaria exilis</name>
    <dbReference type="NCBI Taxonomy" id="1010633"/>
    <lineage>
        <taxon>Eukaryota</taxon>
        <taxon>Viridiplantae</taxon>
        <taxon>Streptophyta</taxon>
        <taxon>Embryophyta</taxon>
        <taxon>Tracheophyta</taxon>
        <taxon>Spermatophyta</taxon>
        <taxon>Magnoliopsida</taxon>
        <taxon>Liliopsida</taxon>
        <taxon>Poales</taxon>
        <taxon>Poaceae</taxon>
        <taxon>PACMAD clade</taxon>
        <taxon>Panicoideae</taxon>
        <taxon>Panicodae</taxon>
        <taxon>Paniceae</taxon>
        <taxon>Anthephorinae</taxon>
        <taxon>Digitaria</taxon>
    </lineage>
</organism>
<dbReference type="OrthoDB" id="694371at2759"/>
<dbReference type="PANTHER" id="PTHR34835:SF69">
    <property type="entry name" value="UBIQUITIN-LIKE PROTEASE FAMILY PROFILE DOMAIN-CONTAINING PROTEIN"/>
    <property type="match status" value="1"/>
</dbReference>
<feature type="compositionally biased region" description="Polar residues" evidence="1">
    <location>
        <begin position="402"/>
        <end position="416"/>
    </location>
</feature>
<dbReference type="PANTHER" id="PTHR34835">
    <property type="entry name" value="OS07G0283600 PROTEIN-RELATED"/>
    <property type="match status" value="1"/>
</dbReference>
<protein>
    <submittedName>
        <fullName evidence="2">Uncharacterized protein</fullName>
    </submittedName>
</protein>
<dbReference type="Proteomes" id="UP000636709">
    <property type="component" value="Unassembled WGS sequence"/>
</dbReference>
<evidence type="ECO:0000256" key="1">
    <source>
        <dbReference type="SAM" id="MobiDB-lite"/>
    </source>
</evidence>
<comment type="caution">
    <text evidence="2">The sequence shown here is derived from an EMBL/GenBank/DDBJ whole genome shotgun (WGS) entry which is preliminary data.</text>
</comment>
<keyword evidence="3" id="KW-1185">Reference proteome</keyword>
<gene>
    <name evidence="2" type="ORF">HU200_040518</name>
</gene>
<evidence type="ECO:0000313" key="3">
    <source>
        <dbReference type="Proteomes" id="UP000636709"/>
    </source>
</evidence>
<reference evidence="2" key="1">
    <citation type="submission" date="2020-07" db="EMBL/GenBank/DDBJ databases">
        <title>Genome sequence and genetic diversity analysis of an under-domesticated orphan crop, white fonio (Digitaria exilis).</title>
        <authorList>
            <person name="Bennetzen J.L."/>
            <person name="Chen S."/>
            <person name="Ma X."/>
            <person name="Wang X."/>
            <person name="Yssel A.E.J."/>
            <person name="Chaluvadi S.R."/>
            <person name="Johnson M."/>
            <person name="Gangashetty P."/>
            <person name="Hamidou F."/>
            <person name="Sanogo M.D."/>
            <person name="Zwaenepoel A."/>
            <person name="Wallace J."/>
            <person name="Van De Peer Y."/>
            <person name="Van Deynze A."/>
        </authorList>
    </citation>
    <scope>NUCLEOTIDE SEQUENCE</scope>
    <source>
        <tissue evidence="2">Leaves</tissue>
    </source>
</reference>
<name>A0A835B8Y9_9POAL</name>
<sequence>MRNVGMLSDFRPCFPEKSPLLAHPRSNDAVDESASHFDVNSRSCLRIVHEVIARFDERKRDLVKSIGFGGMLKFPFHTQVNRRLAVWLMTKVDEGRQRIYIDTCRCFTFCREDVHMVFGIPASGKRVVQTDGARSDSRVDYVRCFLGLQRKDAKCVKAARDILDRQYSTPMQPNEEASFKVAFVVFVMAMLFTPSARHDYSKIEFWPALGNPNEIGTYDWSSYVLYRLLVASMKLKNDIKKKIRSPLLSGCTFFLQVLYLDSIDLGELNMPHTIFPRAQCFTADRMKAMAAADVVRVKSGDRMDPVYGASKAATPIYLAMMEHRRKVVDLIDEKEVTLLEEIGIIAKSYQNGFKYCSPVRGLKRGNDSVDVEAMMRPASHLKHVAFSPIRQVHYPDGRHSCTLDSEQSNRTASASHIPQRDATKVPHTTTLESGNHGFLPLGSQLSLDAHTIHVLQYDGSPHELTIPLAQQYTSDVYALMKSRSPAPPSKESSPSTVNRVMSEFYLWSRRPWLLHFRPKFIELALYDIHEQITAHADFDMDFMDICIRRIKQMDDTLYSAHSEYRWRHIMESDFMDTVNLTAALLLYDALHLVANEGKVPPKFREITSF</sequence>
<evidence type="ECO:0000313" key="2">
    <source>
        <dbReference type="EMBL" id="KAF8691383.1"/>
    </source>
</evidence>
<dbReference type="AlphaFoldDB" id="A0A835B8Y9"/>
<dbReference type="EMBL" id="JACEFO010001965">
    <property type="protein sequence ID" value="KAF8691383.1"/>
    <property type="molecule type" value="Genomic_DNA"/>
</dbReference>
<proteinExistence type="predicted"/>
<accession>A0A835B8Y9</accession>
<feature type="region of interest" description="Disordered" evidence="1">
    <location>
        <begin position="402"/>
        <end position="429"/>
    </location>
</feature>